<gene>
    <name evidence="1" type="ORF">NLG97_g10572</name>
</gene>
<organism evidence="1 2">
    <name type="scientific">Lecanicillium saksenae</name>
    <dbReference type="NCBI Taxonomy" id="468837"/>
    <lineage>
        <taxon>Eukaryota</taxon>
        <taxon>Fungi</taxon>
        <taxon>Dikarya</taxon>
        <taxon>Ascomycota</taxon>
        <taxon>Pezizomycotina</taxon>
        <taxon>Sordariomycetes</taxon>
        <taxon>Hypocreomycetidae</taxon>
        <taxon>Hypocreales</taxon>
        <taxon>Cordycipitaceae</taxon>
        <taxon>Lecanicillium</taxon>
    </lineage>
</organism>
<dbReference type="EMBL" id="JANAKD010002722">
    <property type="protein sequence ID" value="KAJ3473016.1"/>
    <property type="molecule type" value="Genomic_DNA"/>
</dbReference>
<name>A0ACC1QFA0_9HYPO</name>
<evidence type="ECO:0000313" key="1">
    <source>
        <dbReference type="EMBL" id="KAJ3473016.1"/>
    </source>
</evidence>
<accession>A0ACC1QFA0</accession>
<sequence>MTVLRAPNTVMRMRLLLLAPRPRVDERRREHVGAALPAAARNGTHVQGLGVGAVFLIVRVVEGPDTDETTKLTMVVAQVSRSRIGEGAGARLDERLAFLVLHHGPEAHVGGGATAELRATLVLMEKQRLRNWS</sequence>
<keyword evidence="2" id="KW-1185">Reference proteome</keyword>
<proteinExistence type="predicted"/>
<protein>
    <submittedName>
        <fullName evidence="1">Uncharacterized protein</fullName>
    </submittedName>
</protein>
<comment type="caution">
    <text evidence="1">The sequence shown here is derived from an EMBL/GenBank/DDBJ whole genome shotgun (WGS) entry which is preliminary data.</text>
</comment>
<reference evidence="1" key="1">
    <citation type="submission" date="2022-07" db="EMBL/GenBank/DDBJ databases">
        <title>Genome Sequence of Lecanicillium saksenae.</title>
        <authorList>
            <person name="Buettner E."/>
        </authorList>
    </citation>
    <scope>NUCLEOTIDE SEQUENCE</scope>
    <source>
        <strain evidence="1">VT-O1</strain>
    </source>
</reference>
<dbReference type="Proteomes" id="UP001148737">
    <property type="component" value="Unassembled WGS sequence"/>
</dbReference>
<evidence type="ECO:0000313" key="2">
    <source>
        <dbReference type="Proteomes" id="UP001148737"/>
    </source>
</evidence>